<dbReference type="SMART" id="SM00460">
    <property type="entry name" value="TGc"/>
    <property type="match status" value="1"/>
</dbReference>
<proteinExistence type="predicted"/>
<evidence type="ECO:0000313" key="3">
    <source>
        <dbReference type="Proteomes" id="UP000782554"/>
    </source>
</evidence>
<dbReference type="RefSeq" id="WP_221600533.1">
    <property type="nucleotide sequence ID" value="NZ_JAIGNU010000001.1"/>
</dbReference>
<protein>
    <submittedName>
        <fullName evidence="2">Transglutaminase family protein</fullName>
    </submittedName>
</protein>
<keyword evidence="3" id="KW-1185">Reference proteome</keyword>
<comment type="caution">
    <text evidence="2">The sequence shown here is derived from an EMBL/GenBank/DDBJ whole genome shotgun (WGS) entry which is preliminary data.</text>
</comment>
<dbReference type="Gene3D" id="3.10.620.30">
    <property type="match status" value="1"/>
</dbReference>
<dbReference type="EMBL" id="JAIGNU010000001">
    <property type="protein sequence ID" value="MBX7500352.1"/>
    <property type="molecule type" value="Genomic_DNA"/>
</dbReference>
<dbReference type="PANTHER" id="PTHR33490:SF6">
    <property type="entry name" value="SLL1049 PROTEIN"/>
    <property type="match status" value="1"/>
</dbReference>
<sequence>MRLSIRHTTRYRFDNPVIHALQRLRLTPKETQGQEILEWEMEYDHAHAELTYEDQNHNTVTLVSVDKGVQEVTVTCSGKVDTHDHAGVIGRHAGHLPLWSFLGQTELTRPGSGMRKLAQEMEGRGEDRIDLLHRLSSAVLERVAYETGKTDTRTTAEEAYAAANGVCQDHAHIFIGISRSLGIPARYVSGYLMMNDRVEQEAGHAWAEAYVEELRWVGFDISNGISPDARYVRVATGRDYRDAAPVTGISFGNTSTVLEVDIAVEQQQVQQ</sequence>
<dbReference type="Pfam" id="PF08379">
    <property type="entry name" value="Bact_transglu_N"/>
    <property type="match status" value="1"/>
</dbReference>
<accession>A0ABS7JRX1</accession>
<gene>
    <name evidence="2" type="ORF">K3181_02690</name>
</gene>
<dbReference type="Pfam" id="PF01841">
    <property type="entry name" value="Transglut_core"/>
    <property type="match status" value="1"/>
</dbReference>
<dbReference type="InterPro" id="IPR013589">
    <property type="entry name" value="Bac_transglu_N"/>
</dbReference>
<dbReference type="PANTHER" id="PTHR33490">
    <property type="entry name" value="BLR5614 PROTEIN-RELATED"/>
    <property type="match status" value="1"/>
</dbReference>
<dbReference type="Proteomes" id="UP000782554">
    <property type="component" value="Unassembled WGS sequence"/>
</dbReference>
<evidence type="ECO:0000259" key="1">
    <source>
        <dbReference type="SMART" id="SM00460"/>
    </source>
</evidence>
<reference evidence="2 3" key="1">
    <citation type="submission" date="2021-08" db="EMBL/GenBank/DDBJ databases">
        <title>Comparative Genomics Analysis of the Genus Qipengyuania Reveals Extensive Genetic Diversity and Metabolic Versatility, Including the Description of Fifteen Novel Species.</title>
        <authorList>
            <person name="Liu Y."/>
        </authorList>
    </citation>
    <scope>NUCLEOTIDE SEQUENCE [LARGE SCALE GENOMIC DNA]</scope>
    <source>
        <strain evidence="2 3">YG27</strain>
    </source>
</reference>
<feature type="domain" description="Transglutaminase-like" evidence="1">
    <location>
        <begin position="159"/>
        <end position="223"/>
    </location>
</feature>
<organism evidence="2 3">
    <name type="scientific">Qipengyuania mesophila</name>
    <dbReference type="NCBI Taxonomy" id="2867246"/>
    <lineage>
        <taxon>Bacteria</taxon>
        <taxon>Pseudomonadati</taxon>
        <taxon>Pseudomonadota</taxon>
        <taxon>Alphaproteobacteria</taxon>
        <taxon>Sphingomonadales</taxon>
        <taxon>Erythrobacteraceae</taxon>
        <taxon>Qipengyuania</taxon>
    </lineage>
</organism>
<dbReference type="SUPFAM" id="SSF54001">
    <property type="entry name" value="Cysteine proteinases"/>
    <property type="match status" value="1"/>
</dbReference>
<dbReference type="InterPro" id="IPR002931">
    <property type="entry name" value="Transglutaminase-like"/>
</dbReference>
<dbReference type="InterPro" id="IPR038765">
    <property type="entry name" value="Papain-like_cys_pep_sf"/>
</dbReference>
<name>A0ABS7JRX1_9SPHN</name>
<evidence type="ECO:0000313" key="2">
    <source>
        <dbReference type="EMBL" id="MBX7500352.1"/>
    </source>
</evidence>